<protein>
    <submittedName>
        <fullName evidence="1">Polymerase</fullName>
    </submittedName>
</protein>
<evidence type="ECO:0000313" key="1">
    <source>
        <dbReference type="WBParaSite" id="ECPE_0001628901-mRNA-1"/>
    </source>
</evidence>
<accession>A0A183BAL1</accession>
<proteinExistence type="predicted"/>
<name>A0A183BAL1_9TREM</name>
<organism evidence="1">
    <name type="scientific">Echinostoma caproni</name>
    <dbReference type="NCBI Taxonomy" id="27848"/>
    <lineage>
        <taxon>Eukaryota</taxon>
        <taxon>Metazoa</taxon>
        <taxon>Spiralia</taxon>
        <taxon>Lophotrochozoa</taxon>
        <taxon>Platyhelminthes</taxon>
        <taxon>Trematoda</taxon>
        <taxon>Digenea</taxon>
        <taxon>Plagiorchiida</taxon>
        <taxon>Echinostomata</taxon>
        <taxon>Echinostomatoidea</taxon>
        <taxon>Echinostomatidae</taxon>
        <taxon>Echinostoma</taxon>
    </lineage>
</organism>
<dbReference type="AlphaFoldDB" id="A0A183BAL1"/>
<sequence>LWIQDVSRIVDRPNISHIPMISWPLVRRVIWPETNPLIPEPLSQQIRYLMNHGIAMCLPKPEDQPYLLLVPTNTVHTQAIRKKNMPVQRGSANSKQKYVCPWPQNVQLLQPFSQRLKEAPL</sequence>
<dbReference type="WBParaSite" id="ECPE_0001628901-mRNA-1">
    <property type="protein sequence ID" value="ECPE_0001628901-mRNA-1"/>
    <property type="gene ID" value="ECPE_0001628901"/>
</dbReference>
<reference evidence="1" key="1">
    <citation type="submission" date="2016-06" db="UniProtKB">
        <authorList>
            <consortium name="WormBaseParasite"/>
        </authorList>
    </citation>
    <scope>IDENTIFICATION</scope>
</reference>